<dbReference type="PANTHER" id="PTHR19965">
    <property type="entry name" value="RNA AND EXPORT FACTOR BINDING PROTEIN"/>
    <property type="match status" value="1"/>
</dbReference>
<dbReference type="InterPro" id="IPR000504">
    <property type="entry name" value="RRM_dom"/>
</dbReference>
<accession>A0ABR3AH99</accession>
<feature type="compositionally biased region" description="Gly residues" evidence="2">
    <location>
        <begin position="254"/>
        <end position="264"/>
    </location>
</feature>
<evidence type="ECO:0000259" key="3">
    <source>
        <dbReference type="Pfam" id="PF00076"/>
    </source>
</evidence>
<dbReference type="Gene3D" id="3.30.70.330">
    <property type="match status" value="1"/>
</dbReference>
<keyword evidence="5" id="KW-1185">Reference proteome</keyword>
<keyword evidence="1" id="KW-0694">RNA-binding</keyword>
<gene>
    <name evidence="4" type="ORF">AAF712_000457</name>
</gene>
<name>A0ABR3AH99_9AGAR</name>
<evidence type="ECO:0000256" key="2">
    <source>
        <dbReference type="SAM" id="MobiDB-lite"/>
    </source>
</evidence>
<dbReference type="Proteomes" id="UP001437256">
    <property type="component" value="Unassembled WGS sequence"/>
</dbReference>
<reference evidence="4 5" key="1">
    <citation type="submission" date="2024-05" db="EMBL/GenBank/DDBJ databases">
        <title>A draft genome resource for the thread blight pathogen Marasmius tenuissimus strain MS-2.</title>
        <authorList>
            <person name="Yulfo-Soto G.E."/>
            <person name="Baruah I.K."/>
            <person name="Amoako-Attah I."/>
            <person name="Bukari Y."/>
            <person name="Meinhardt L.W."/>
            <person name="Bailey B.A."/>
            <person name="Cohen S.P."/>
        </authorList>
    </citation>
    <scope>NUCLEOTIDE SEQUENCE [LARGE SCALE GENOMIC DNA]</scope>
    <source>
        <strain evidence="4 5">MS-2</strain>
    </source>
</reference>
<feature type="domain" description="RRM" evidence="3">
    <location>
        <begin position="103"/>
        <end position="165"/>
    </location>
</feature>
<sequence length="264" mass="27604">MASLLERMNVGPVRSKSAQSMRSSSAPYNRAHRTPKGDVNSNWSHDLYEQHNSLSARLNLDPTPPKTALNSLAQKALREATSSPSSSLSIKGAGAVNGNVIEVTGLVQGTTAEDVAAIFKRCGAITSQKAVPGSEVKIRLTYKTSASAEQAVKTFNGQAADGKTLVVRIVGSTSAGTSLSSRFGDDGLGVVRQEGSVDILMDSNDGGSKMRSDALVDDPRSRVLVAPPGANPKDYTQAPARRGGRGRGRRGRGGRGGGGRMEID</sequence>
<feature type="compositionally biased region" description="Basic residues" evidence="2">
    <location>
        <begin position="242"/>
        <end position="253"/>
    </location>
</feature>
<feature type="region of interest" description="Disordered" evidence="2">
    <location>
        <begin position="1"/>
        <end position="44"/>
    </location>
</feature>
<feature type="region of interest" description="Disordered" evidence="2">
    <location>
        <begin position="222"/>
        <end position="264"/>
    </location>
</feature>
<dbReference type="InterPro" id="IPR012677">
    <property type="entry name" value="Nucleotide-bd_a/b_plait_sf"/>
</dbReference>
<evidence type="ECO:0000256" key="1">
    <source>
        <dbReference type="ARBA" id="ARBA00022884"/>
    </source>
</evidence>
<comment type="caution">
    <text evidence="4">The sequence shown here is derived from an EMBL/GenBank/DDBJ whole genome shotgun (WGS) entry which is preliminary data.</text>
</comment>
<dbReference type="SUPFAM" id="SSF54928">
    <property type="entry name" value="RNA-binding domain, RBD"/>
    <property type="match status" value="1"/>
</dbReference>
<feature type="compositionally biased region" description="Low complexity" evidence="2">
    <location>
        <begin position="14"/>
        <end position="26"/>
    </location>
</feature>
<proteinExistence type="predicted"/>
<dbReference type="PANTHER" id="PTHR19965:SF82">
    <property type="entry name" value="THO COMPLEX SUBUNIT 4"/>
    <property type="match status" value="1"/>
</dbReference>
<dbReference type="CDD" id="cd00590">
    <property type="entry name" value="RRM_SF"/>
    <property type="match status" value="1"/>
</dbReference>
<organism evidence="4 5">
    <name type="scientific">Marasmius tenuissimus</name>
    <dbReference type="NCBI Taxonomy" id="585030"/>
    <lineage>
        <taxon>Eukaryota</taxon>
        <taxon>Fungi</taxon>
        <taxon>Dikarya</taxon>
        <taxon>Basidiomycota</taxon>
        <taxon>Agaricomycotina</taxon>
        <taxon>Agaricomycetes</taxon>
        <taxon>Agaricomycetidae</taxon>
        <taxon>Agaricales</taxon>
        <taxon>Marasmiineae</taxon>
        <taxon>Marasmiaceae</taxon>
        <taxon>Marasmius</taxon>
    </lineage>
</organism>
<dbReference type="EMBL" id="JBBXMP010000001">
    <property type="protein sequence ID" value="KAL0072694.1"/>
    <property type="molecule type" value="Genomic_DNA"/>
</dbReference>
<dbReference type="Pfam" id="PF00076">
    <property type="entry name" value="RRM_1"/>
    <property type="match status" value="1"/>
</dbReference>
<protein>
    <recommendedName>
        <fullName evidence="3">RRM domain-containing protein</fullName>
    </recommendedName>
</protein>
<dbReference type="InterPro" id="IPR051229">
    <property type="entry name" value="ALYREF_mRNA_export"/>
</dbReference>
<dbReference type="InterPro" id="IPR035979">
    <property type="entry name" value="RBD_domain_sf"/>
</dbReference>
<evidence type="ECO:0000313" key="5">
    <source>
        <dbReference type="Proteomes" id="UP001437256"/>
    </source>
</evidence>
<evidence type="ECO:0000313" key="4">
    <source>
        <dbReference type="EMBL" id="KAL0072694.1"/>
    </source>
</evidence>